<name>A0A0W0TUC7_9GAMM</name>
<evidence type="ECO:0000313" key="6">
    <source>
        <dbReference type="Proteomes" id="UP000251942"/>
    </source>
</evidence>
<keyword evidence="2" id="KW-0472">Membrane</keyword>
<evidence type="ECO:0000313" key="4">
    <source>
        <dbReference type="EMBL" id="SPX62654.1"/>
    </source>
</evidence>
<organism evidence="3 5">
    <name type="scientific">Legionella feeleii</name>
    <dbReference type="NCBI Taxonomy" id="453"/>
    <lineage>
        <taxon>Bacteria</taxon>
        <taxon>Pseudomonadati</taxon>
        <taxon>Pseudomonadota</taxon>
        <taxon>Gammaproteobacteria</taxon>
        <taxon>Legionellales</taxon>
        <taxon>Legionellaceae</taxon>
        <taxon>Legionella</taxon>
    </lineage>
</organism>
<dbReference type="Proteomes" id="UP000251942">
    <property type="component" value="Unassembled WGS sequence"/>
</dbReference>
<proteinExistence type="predicted"/>
<keyword evidence="2" id="KW-0812">Transmembrane</keyword>
<protein>
    <submittedName>
        <fullName evidence="3">Uncharacterized protein</fullName>
    </submittedName>
</protein>
<dbReference type="Proteomes" id="UP000054698">
    <property type="component" value="Unassembled WGS sequence"/>
</dbReference>
<evidence type="ECO:0000256" key="2">
    <source>
        <dbReference type="SAM" id="Phobius"/>
    </source>
</evidence>
<keyword evidence="5" id="KW-1185">Reference proteome</keyword>
<gene>
    <name evidence="3" type="ORF">Lfee_1448</name>
    <name evidence="4" type="ORF">NCTC12022_03416</name>
</gene>
<reference evidence="3 5" key="1">
    <citation type="submission" date="2015-11" db="EMBL/GenBank/DDBJ databases">
        <title>Genomic analysis of 38 Legionella species identifies large and diverse effector repertoires.</title>
        <authorList>
            <person name="Burstein D."/>
            <person name="Amaro F."/>
            <person name="Zusman T."/>
            <person name="Lifshitz Z."/>
            <person name="Cohen O."/>
            <person name="Gilbert J.A."/>
            <person name="Pupko T."/>
            <person name="Shuman H.A."/>
            <person name="Segal G."/>
        </authorList>
    </citation>
    <scope>NUCLEOTIDE SEQUENCE [LARGE SCALE GENOMIC DNA]</scope>
    <source>
        <strain evidence="3 5">WO-44C</strain>
    </source>
</reference>
<dbReference type="OrthoDB" id="5637620at2"/>
<evidence type="ECO:0000313" key="3">
    <source>
        <dbReference type="EMBL" id="KTC99282.1"/>
    </source>
</evidence>
<evidence type="ECO:0000313" key="5">
    <source>
        <dbReference type="Proteomes" id="UP000054698"/>
    </source>
</evidence>
<dbReference type="EMBL" id="UASS01000039">
    <property type="protein sequence ID" value="SPX62654.1"/>
    <property type="molecule type" value="Genomic_DNA"/>
</dbReference>
<sequence>MPNPTSSPNDSPASSRTRQTTPRFQVPSLQILAGKAVKQRHLFFKLRNQELPPEIVTHHIRPIIDQLVSEREKSYFLQLEERQEKIAELSSEMQQQGWFSKLLSWTLGLGLTGLHIGIYFILKANDNIPDQTKLAFISSVPASFFVGLCAGACCLPRPLAWTFAYFRTPRIPSKQVIDLNEEAMKDSLTP</sequence>
<dbReference type="EMBL" id="LNYB01000051">
    <property type="protein sequence ID" value="KTC99282.1"/>
    <property type="molecule type" value="Genomic_DNA"/>
</dbReference>
<feature type="transmembrane region" description="Helical" evidence="2">
    <location>
        <begin position="102"/>
        <end position="122"/>
    </location>
</feature>
<dbReference type="RefSeq" id="WP_058445346.1">
    <property type="nucleotide sequence ID" value="NZ_CAAAHT010000017.1"/>
</dbReference>
<dbReference type="STRING" id="453.Lfee_1448"/>
<dbReference type="PATRIC" id="fig|453.4.peg.1582"/>
<evidence type="ECO:0000256" key="1">
    <source>
        <dbReference type="SAM" id="MobiDB-lite"/>
    </source>
</evidence>
<dbReference type="AlphaFoldDB" id="A0A0W0TUC7"/>
<feature type="transmembrane region" description="Helical" evidence="2">
    <location>
        <begin position="142"/>
        <end position="166"/>
    </location>
</feature>
<keyword evidence="2" id="KW-1133">Transmembrane helix</keyword>
<feature type="region of interest" description="Disordered" evidence="1">
    <location>
        <begin position="1"/>
        <end position="20"/>
    </location>
</feature>
<reference evidence="4 6" key="2">
    <citation type="submission" date="2018-06" db="EMBL/GenBank/DDBJ databases">
        <authorList>
            <consortium name="Pathogen Informatics"/>
            <person name="Doyle S."/>
        </authorList>
    </citation>
    <scope>NUCLEOTIDE SEQUENCE [LARGE SCALE GENOMIC DNA]</scope>
    <source>
        <strain evidence="4 6">NCTC12022</strain>
    </source>
</reference>
<accession>A0A0W0TUC7</accession>